<evidence type="ECO:0000313" key="1">
    <source>
        <dbReference type="EMBL" id="KKL13731.1"/>
    </source>
</evidence>
<protein>
    <submittedName>
        <fullName evidence="1">Uncharacterized protein</fullName>
    </submittedName>
</protein>
<reference evidence="1" key="1">
    <citation type="journal article" date="2015" name="Nature">
        <title>Complex archaea that bridge the gap between prokaryotes and eukaryotes.</title>
        <authorList>
            <person name="Spang A."/>
            <person name="Saw J.H."/>
            <person name="Jorgensen S.L."/>
            <person name="Zaremba-Niedzwiedzka K."/>
            <person name="Martijn J."/>
            <person name="Lind A.E."/>
            <person name="van Eijk R."/>
            <person name="Schleper C."/>
            <person name="Guy L."/>
            <person name="Ettema T.J."/>
        </authorList>
    </citation>
    <scope>NUCLEOTIDE SEQUENCE</scope>
</reference>
<organism evidence="1">
    <name type="scientific">marine sediment metagenome</name>
    <dbReference type="NCBI Taxonomy" id="412755"/>
    <lineage>
        <taxon>unclassified sequences</taxon>
        <taxon>metagenomes</taxon>
        <taxon>ecological metagenomes</taxon>
    </lineage>
</organism>
<dbReference type="AlphaFoldDB" id="A0A0F9D7J6"/>
<sequence>MEVRFEKTSIITLESLREPVLSEVSDALYALQAAPNIEALVSVLGDDVELVDDMHFNIAIKLNYQHVAACLKVELKNNEEVIVTLNSYD</sequence>
<proteinExistence type="predicted"/>
<accession>A0A0F9D7J6</accession>
<comment type="caution">
    <text evidence="1">The sequence shown here is derived from an EMBL/GenBank/DDBJ whole genome shotgun (WGS) entry which is preliminary data.</text>
</comment>
<name>A0A0F9D7J6_9ZZZZ</name>
<dbReference type="EMBL" id="LAZR01040743">
    <property type="protein sequence ID" value="KKL13731.1"/>
    <property type="molecule type" value="Genomic_DNA"/>
</dbReference>
<gene>
    <name evidence="1" type="ORF">LCGC14_2522830</name>
</gene>